<proteinExistence type="predicted"/>
<dbReference type="RefSeq" id="WP_012198196.1">
    <property type="nucleotide sequence ID" value="NC_010001.1"/>
</dbReference>
<reference evidence="3" key="1">
    <citation type="submission" date="2007-11" db="EMBL/GenBank/DDBJ databases">
        <title>Complete genome sequence of Clostridium phytofermentans ISDg.</title>
        <authorList>
            <person name="Leschine S.B."/>
            <person name="Warnick T.A."/>
            <person name="Blanchard J.L."/>
            <person name="Schnell D.J."/>
            <person name="Petit E.L."/>
            <person name="LaTouf W.G."/>
            <person name="Copeland A."/>
            <person name="Lucas S."/>
            <person name="Lapidus A."/>
            <person name="Barry K."/>
            <person name="Glavina del Rio T."/>
            <person name="Dalin E."/>
            <person name="Tice H."/>
            <person name="Pitluck S."/>
            <person name="Kiss H."/>
            <person name="Brettin T."/>
            <person name="Bruce D."/>
            <person name="Detter J.C."/>
            <person name="Han C."/>
            <person name="Kuske C."/>
            <person name="Schmutz J."/>
            <person name="Larimer F."/>
            <person name="Land M."/>
            <person name="Hauser L."/>
            <person name="Kyrpides N."/>
            <person name="Kim E.A."/>
            <person name="Richardson P."/>
        </authorList>
    </citation>
    <scope>NUCLEOTIDE SEQUENCE [LARGE SCALE GENOMIC DNA]</scope>
    <source>
        <strain evidence="3">ATCC 700394 / DSM 18823 / ISDg</strain>
    </source>
</reference>
<evidence type="ECO:0000313" key="3">
    <source>
        <dbReference type="Proteomes" id="UP000000370"/>
    </source>
</evidence>
<dbReference type="CDD" id="cd07743">
    <property type="entry name" value="metallo-hydrolase-like_MBL-fold"/>
    <property type="match status" value="1"/>
</dbReference>
<protein>
    <submittedName>
        <fullName evidence="2">Beta-lactamase domain protein</fullName>
    </submittedName>
</protein>
<dbReference type="InterPro" id="IPR036866">
    <property type="entry name" value="RibonucZ/Hydroxyglut_hydro"/>
</dbReference>
<dbReference type="eggNOG" id="COG0491">
    <property type="taxonomic scope" value="Bacteria"/>
</dbReference>
<dbReference type="Proteomes" id="UP000000370">
    <property type="component" value="Chromosome"/>
</dbReference>
<name>A9KR85_LACP7</name>
<dbReference type="InterPro" id="IPR001279">
    <property type="entry name" value="Metallo-B-lactamas"/>
</dbReference>
<dbReference type="PANTHER" id="PTHR42951">
    <property type="entry name" value="METALLO-BETA-LACTAMASE DOMAIN-CONTAINING"/>
    <property type="match status" value="1"/>
</dbReference>
<dbReference type="EMBL" id="CP000885">
    <property type="protein sequence ID" value="ABX40553.1"/>
    <property type="molecule type" value="Genomic_DNA"/>
</dbReference>
<dbReference type="SMART" id="SM00849">
    <property type="entry name" value="Lactamase_B"/>
    <property type="match status" value="1"/>
</dbReference>
<dbReference type="STRING" id="357809.Cphy_0164"/>
<dbReference type="PANTHER" id="PTHR42951:SF14">
    <property type="entry name" value="METALLO-BETA-LACTAMASE SUPERFAMILY PROTEIN"/>
    <property type="match status" value="1"/>
</dbReference>
<organism evidence="2 3">
    <name type="scientific">Lachnoclostridium phytofermentans (strain ATCC 700394 / DSM 18823 / ISDg)</name>
    <name type="common">Clostridium phytofermentans</name>
    <dbReference type="NCBI Taxonomy" id="357809"/>
    <lineage>
        <taxon>Bacteria</taxon>
        <taxon>Bacillati</taxon>
        <taxon>Bacillota</taxon>
        <taxon>Clostridia</taxon>
        <taxon>Lachnospirales</taxon>
        <taxon>Lachnospiraceae</taxon>
    </lineage>
</organism>
<evidence type="ECO:0000313" key="2">
    <source>
        <dbReference type="EMBL" id="ABX40553.1"/>
    </source>
</evidence>
<dbReference type="KEGG" id="cpy:Cphy_0164"/>
<evidence type="ECO:0000259" key="1">
    <source>
        <dbReference type="SMART" id="SM00849"/>
    </source>
</evidence>
<keyword evidence="3" id="KW-1185">Reference proteome</keyword>
<dbReference type="AlphaFoldDB" id="A9KR85"/>
<dbReference type="SUPFAM" id="SSF56281">
    <property type="entry name" value="Metallo-hydrolase/oxidoreductase"/>
    <property type="match status" value="1"/>
</dbReference>
<dbReference type="Gene3D" id="3.60.15.10">
    <property type="entry name" value="Ribonuclease Z/Hydroxyacylglutathione hydrolase-like"/>
    <property type="match status" value="1"/>
</dbReference>
<sequence>MYELIQVGEKTYYINCPAKIGIYRINESDVCLIDSGNDKEAGKKVQKILEAHHWKLSMIINTHSHADHIGGNSLLQQRLECPAYSAGIDKSFIQNPVLEPSFLYGGYPCKELRNKFLMAQASTISELTEEVLPEGLEMIRLDGHSFSMVGLKTSDDVWFLADCLTSSNIIKKYHVSFLYDVNKYLETLVKVENLQGKLFIPAHAEPTDNIKELVDINRNKIFEIIELIKKTCKEPKCFEDILKNIFDNFQLTMDFTQYVLVGSTVRSYLSYLHDKGELEVEFKDNKLLWLAGS</sequence>
<gene>
    <name evidence="2" type="ordered locus">Cphy_0164</name>
</gene>
<dbReference type="InterPro" id="IPR050855">
    <property type="entry name" value="NDM-1-like"/>
</dbReference>
<accession>A9KR85</accession>
<dbReference type="HOGENOM" id="CLU_061754_1_0_9"/>
<dbReference type="OrthoDB" id="11380at2"/>
<dbReference type="Pfam" id="PF00753">
    <property type="entry name" value="Lactamase_B"/>
    <property type="match status" value="1"/>
</dbReference>
<feature type="domain" description="Metallo-beta-lactamase" evidence="1">
    <location>
        <begin position="17"/>
        <end position="203"/>
    </location>
</feature>